<dbReference type="Gene3D" id="3.30.70.940">
    <property type="entry name" value="NusG, N-terminal domain"/>
    <property type="match status" value="1"/>
</dbReference>
<dbReference type="RefSeq" id="WP_009135242.1">
    <property type="nucleotide sequence ID" value="NZ_JH594596.1"/>
</dbReference>
<evidence type="ECO:0000256" key="1">
    <source>
        <dbReference type="ARBA" id="ARBA00023163"/>
    </source>
</evidence>
<dbReference type="HOGENOM" id="CLU_067287_3_0_10"/>
<organism evidence="3 4">
    <name type="scientific">Odoribacter laneus YIT 12061</name>
    <dbReference type="NCBI Taxonomy" id="742817"/>
    <lineage>
        <taxon>Bacteria</taxon>
        <taxon>Pseudomonadati</taxon>
        <taxon>Bacteroidota</taxon>
        <taxon>Bacteroidia</taxon>
        <taxon>Bacteroidales</taxon>
        <taxon>Odoribacteraceae</taxon>
        <taxon>Odoribacter</taxon>
    </lineage>
</organism>
<dbReference type="GO" id="GO:0006354">
    <property type="term" value="P:DNA-templated transcription elongation"/>
    <property type="evidence" value="ECO:0007669"/>
    <property type="project" value="InterPro"/>
</dbReference>
<dbReference type="GeneID" id="98067760"/>
<dbReference type="EMBL" id="ADMC01000001">
    <property type="protein sequence ID" value="EHP51086.1"/>
    <property type="molecule type" value="Genomic_DNA"/>
</dbReference>
<dbReference type="AlphaFoldDB" id="H1DCN1"/>
<dbReference type="Proteomes" id="UP000004892">
    <property type="component" value="Unassembled WGS sequence"/>
</dbReference>
<protein>
    <recommendedName>
        <fullName evidence="2">NusG-like N-terminal domain-containing protein</fullName>
    </recommendedName>
</protein>
<evidence type="ECO:0000313" key="3">
    <source>
        <dbReference type="EMBL" id="EHP51086.1"/>
    </source>
</evidence>
<dbReference type="NCBIfam" id="NF033644">
    <property type="entry name" value="antiterm_UpxY"/>
    <property type="match status" value="1"/>
</dbReference>
<gene>
    <name evidence="3" type="ORF">HMPREF9449_00088</name>
</gene>
<dbReference type="PATRIC" id="fig|742817.3.peg.92"/>
<dbReference type="Pfam" id="PF02357">
    <property type="entry name" value="NusG"/>
    <property type="match status" value="1"/>
</dbReference>
<keyword evidence="1" id="KW-0804">Transcription</keyword>
<sequence length="181" mass="20933">MADSEEKNQVSWYAMRDFTRPNAKLPAYKLLAQEGLEVFTPMKEQLKIKNGKRIRENVPVLHDLLFVHGLRDDIDPIVTKTQTLQYRYKKGIQRTPITIVEKEMQRFIHVVRTSDRPKYYLPGELTPDMYGNQVRIVGGPLDTFDGKLLKLRGSKKKYLIVELKGLLSVGVEVSPEYITIE</sequence>
<dbReference type="SUPFAM" id="SSF82679">
    <property type="entry name" value="N-utilization substance G protein NusG, N-terminal domain"/>
    <property type="match status" value="1"/>
</dbReference>
<dbReference type="InterPro" id="IPR036735">
    <property type="entry name" value="NGN_dom_sf"/>
</dbReference>
<name>H1DCN1_9BACT</name>
<comment type="caution">
    <text evidence="3">The sequence shown here is derived from an EMBL/GenBank/DDBJ whole genome shotgun (WGS) entry which is preliminary data.</text>
</comment>
<keyword evidence="4" id="KW-1185">Reference proteome</keyword>
<feature type="domain" description="NusG-like N-terminal" evidence="2">
    <location>
        <begin position="11"/>
        <end position="107"/>
    </location>
</feature>
<reference evidence="3 4" key="1">
    <citation type="submission" date="2012-01" db="EMBL/GenBank/DDBJ databases">
        <title>The Genome Sequence of Odoribacter laneus YIT 12061.</title>
        <authorList>
            <consortium name="The Broad Institute Genome Sequencing Platform"/>
            <person name="Earl A."/>
            <person name="Ward D."/>
            <person name="Feldgarden M."/>
            <person name="Gevers D."/>
            <person name="Morotomi M."/>
            <person name="Young S.K."/>
            <person name="Zeng Q."/>
            <person name="Gargeya S."/>
            <person name="Fitzgerald M."/>
            <person name="Haas B."/>
            <person name="Abouelleil A."/>
            <person name="Alvarado L."/>
            <person name="Arachchi H.M."/>
            <person name="Berlin A."/>
            <person name="Chapman S.B."/>
            <person name="Gearin G."/>
            <person name="Goldberg J."/>
            <person name="Griggs A."/>
            <person name="Gujja S."/>
            <person name="Hansen M."/>
            <person name="Heiman D."/>
            <person name="Howarth C."/>
            <person name="Larimer J."/>
            <person name="Lui A."/>
            <person name="MacDonald P.J.P."/>
            <person name="McCowen C."/>
            <person name="Montmayeur A."/>
            <person name="Murphy C."/>
            <person name="Neiman D."/>
            <person name="Pearson M."/>
            <person name="Priest M."/>
            <person name="Roberts A."/>
            <person name="Saif S."/>
            <person name="Shea T."/>
            <person name="Sisk P."/>
            <person name="Stolte C."/>
            <person name="Sykes S."/>
            <person name="Wortman J."/>
            <person name="Nusbaum C."/>
            <person name="Birren B."/>
        </authorList>
    </citation>
    <scope>NUCLEOTIDE SEQUENCE [LARGE SCALE GENOMIC DNA]</scope>
    <source>
        <strain evidence="3 4">YIT 12061</strain>
    </source>
</reference>
<proteinExistence type="predicted"/>
<accession>H1DCN1</accession>
<evidence type="ECO:0000259" key="2">
    <source>
        <dbReference type="Pfam" id="PF02357"/>
    </source>
</evidence>
<dbReference type="eggNOG" id="COG0250">
    <property type="taxonomic scope" value="Bacteria"/>
</dbReference>
<evidence type="ECO:0000313" key="4">
    <source>
        <dbReference type="Proteomes" id="UP000004892"/>
    </source>
</evidence>
<dbReference type="CDD" id="cd09895">
    <property type="entry name" value="NGN_SP_UpxY"/>
    <property type="match status" value="1"/>
</dbReference>
<dbReference type="STRING" id="742817.HMPREF9449_00088"/>
<dbReference type="InterPro" id="IPR006645">
    <property type="entry name" value="NGN-like_dom"/>
</dbReference>